<organism evidence="4 5">
    <name type="scientific">Clupea harengus</name>
    <name type="common">Atlantic herring</name>
    <dbReference type="NCBI Taxonomy" id="7950"/>
    <lineage>
        <taxon>Eukaryota</taxon>
        <taxon>Metazoa</taxon>
        <taxon>Chordata</taxon>
        <taxon>Craniata</taxon>
        <taxon>Vertebrata</taxon>
        <taxon>Euteleostomi</taxon>
        <taxon>Actinopterygii</taxon>
        <taxon>Neopterygii</taxon>
        <taxon>Teleostei</taxon>
        <taxon>Clupei</taxon>
        <taxon>Clupeiformes</taxon>
        <taxon>Clupeoidei</taxon>
        <taxon>Clupeidae</taxon>
        <taxon>Clupea</taxon>
    </lineage>
</organism>
<feature type="compositionally biased region" description="Polar residues" evidence="1">
    <location>
        <begin position="231"/>
        <end position="240"/>
    </location>
</feature>
<name>A0A8M1KLN2_CLUHA</name>
<dbReference type="InterPro" id="IPR046753">
    <property type="entry name" value="TOIP1/2_C"/>
</dbReference>
<dbReference type="GO" id="GO:0016020">
    <property type="term" value="C:membrane"/>
    <property type="evidence" value="ECO:0007669"/>
    <property type="project" value="TreeGrafter"/>
</dbReference>
<evidence type="ECO:0000256" key="2">
    <source>
        <dbReference type="SAM" id="Phobius"/>
    </source>
</evidence>
<feature type="region of interest" description="Disordered" evidence="1">
    <location>
        <begin position="1"/>
        <end position="119"/>
    </location>
</feature>
<feature type="compositionally biased region" description="Basic and acidic residues" evidence="1">
    <location>
        <begin position="29"/>
        <end position="42"/>
    </location>
</feature>
<dbReference type="Proteomes" id="UP000515152">
    <property type="component" value="Chromosome 10"/>
</dbReference>
<keyword evidence="2" id="KW-0812">Transmembrane</keyword>
<dbReference type="GO" id="GO:0061024">
    <property type="term" value="P:membrane organization"/>
    <property type="evidence" value="ECO:0007669"/>
    <property type="project" value="TreeGrafter"/>
</dbReference>
<sequence>MESGDTRITNTEPPNRRVTRQSTKAVVLKPREPLKRTRRDAQHSGGSAVNGPESRKRLPSTDDEEPPKKRLSMLSTEDEGAGDSDDEMQLQADGDDPESDENKDMSSAEEEDKLQPVIREASVRLSPLKSFPLSTGKVFQLEPVEAGALLRSRRSIHPTTTNSGMGIKALKHSTEPSKRGSGASLHIPTRPVPQQGSRTESQTVRSSIKQYHSKMQEGLPDLPRTSRRGLDQNQTSNNISPKKEFSKKAEFTRVLPKVKTKPPSKGGVSRVYTFILWLFLLCVTLSIAVLGYQRFPWSSLHRREELQPTQEASLDAFSGHLRALEQHFHSQREEFWRRSRIHLQRHLQTAQPSEPVSLILTGGSEAERTLGCLAARLASAFSSAVNGSVLQVDGASLAHKDSNQVKLDLDNQLREAFEGDKPAAVIHRLEELPPSSTLIFYRYCDHENATFKHPLLAFTVLLPQDAVGPEISINQVEELVHSYIQLKSLIPDQPDTSDKMDVNKLSGLWSRISHLVLHVNIEEDIEKGGCDKN</sequence>
<reference evidence="5" key="1">
    <citation type="submission" date="2025-08" db="UniProtKB">
        <authorList>
            <consortium name="RefSeq"/>
        </authorList>
    </citation>
    <scope>IDENTIFICATION</scope>
</reference>
<dbReference type="AlphaFoldDB" id="A0A8M1KLN2"/>
<dbReference type="PANTHER" id="PTHR18843">
    <property type="entry name" value="TORSIN-1A-INTERACTING PROTEIN"/>
    <property type="match status" value="1"/>
</dbReference>
<dbReference type="PANTHER" id="PTHR18843:SF7">
    <property type="entry name" value="LAMINA-ASSOCIATED POLYPEPTIDE 1B ISOFORM 1-RELATED"/>
    <property type="match status" value="1"/>
</dbReference>
<feature type="domain" description="Torsin-1A-interacting protein 1/2 AAA+ activator" evidence="3">
    <location>
        <begin position="309"/>
        <end position="530"/>
    </location>
</feature>
<feature type="transmembrane region" description="Helical" evidence="2">
    <location>
        <begin position="271"/>
        <end position="292"/>
    </location>
</feature>
<evidence type="ECO:0000256" key="1">
    <source>
        <dbReference type="SAM" id="MobiDB-lite"/>
    </source>
</evidence>
<dbReference type="GO" id="GO:0001671">
    <property type="term" value="F:ATPase activator activity"/>
    <property type="evidence" value="ECO:0007669"/>
    <property type="project" value="InterPro"/>
</dbReference>
<dbReference type="RefSeq" id="XP_042564782.1">
    <property type="nucleotide sequence ID" value="XM_042708848.1"/>
</dbReference>
<keyword evidence="2" id="KW-0472">Membrane</keyword>
<protein>
    <submittedName>
        <fullName evidence="5">Torsin-1A-interacting protein 2-like</fullName>
    </submittedName>
</protein>
<accession>A0A8M1KLN2</accession>
<feature type="compositionally biased region" description="Polar residues" evidence="1">
    <location>
        <begin position="192"/>
        <end position="210"/>
    </location>
</feature>
<keyword evidence="2" id="KW-1133">Transmembrane helix</keyword>
<feature type="region of interest" description="Disordered" evidence="1">
    <location>
        <begin position="172"/>
        <end position="244"/>
    </location>
</feature>
<feature type="compositionally biased region" description="Polar residues" evidence="1">
    <location>
        <begin position="1"/>
        <end position="13"/>
    </location>
</feature>
<evidence type="ECO:0000259" key="3">
    <source>
        <dbReference type="Pfam" id="PF05609"/>
    </source>
</evidence>
<feature type="compositionally biased region" description="Acidic residues" evidence="1">
    <location>
        <begin position="76"/>
        <end position="99"/>
    </location>
</feature>
<dbReference type="Pfam" id="PF05609">
    <property type="entry name" value="LAP1_C"/>
    <property type="match status" value="1"/>
</dbReference>
<dbReference type="InterPro" id="IPR008662">
    <property type="entry name" value="TOIP1/2"/>
</dbReference>
<dbReference type="KEGG" id="char:105907099"/>
<gene>
    <name evidence="5" type="primary">LOC105907099</name>
</gene>
<evidence type="ECO:0000313" key="4">
    <source>
        <dbReference type="Proteomes" id="UP000515152"/>
    </source>
</evidence>
<evidence type="ECO:0000313" key="5">
    <source>
        <dbReference type="RefSeq" id="XP_042564782.1"/>
    </source>
</evidence>
<proteinExistence type="predicted"/>
<dbReference type="GeneID" id="105907099"/>
<keyword evidence="4" id="KW-1185">Reference proteome</keyword>
<dbReference type="OrthoDB" id="6258998at2759"/>